<dbReference type="PANTHER" id="PTHR32060">
    <property type="entry name" value="TAIL-SPECIFIC PROTEASE"/>
    <property type="match status" value="1"/>
</dbReference>
<name>A0ABX7NT72_9BACT</name>
<dbReference type="Pfam" id="PF03572">
    <property type="entry name" value="Peptidase_S41"/>
    <property type="match status" value="1"/>
</dbReference>
<dbReference type="InterPro" id="IPR029045">
    <property type="entry name" value="ClpP/crotonase-like_dom_sf"/>
</dbReference>
<evidence type="ECO:0000256" key="1">
    <source>
        <dbReference type="SAM" id="MobiDB-lite"/>
    </source>
</evidence>
<gene>
    <name evidence="3" type="ORF">JY651_35965</name>
</gene>
<proteinExistence type="predicted"/>
<dbReference type="SMART" id="SM00245">
    <property type="entry name" value="TSPc"/>
    <property type="match status" value="1"/>
</dbReference>
<accession>A0ABX7NT72</accession>
<evidence type="ECO:0000313" key="4">
    <source>
        <dbReference type="Proteomes" id="UP000662747"/>
    </source>
</evidence>
<evidence type="ECO:0000259" key="2">
    <source>
        <dbReference type="SMART" id="SM00245"/>
    </source>
</evidence>
<keyword evidence="4" id="KW-1185">Reference proteome</keyword>
<evidence type="ECO:0000313" key="3">
    <source>
        <dbReference type="EMBL" id="QSQ20596.1"/>
    </source>
</evidence>
<reference evidence="3 4" key="1">
    <citation type="submission" date="2021-02" db="EMBL/GenBank/DDBJ databases">
        <title>De Novo genome assembly of isolated myxobacteria.</title>
        <authorList>
            <person name="Stevens D.C."/>
        </authorList>
    </citation>
    <scope>NUCLEOTIDE SEQUENCE [LARGE SCALE GENOMIC DNA]</scope>
    <source>
        <strain evidence="4">SCPEA02</strain>
    </source>
</reference>
<organism evidence="3 4">
    <name type="scientific">Pyxidicoccus parkwayensis</name>
    <dbReference type="NCBI Taxonomy" id="2813578"/>
    <lineage>
        <taxon>Bacteria</taxon>
        <taxon>Pseudomonadati</taxon>
        <taxon>Myxococcota</taxon>
        <taxon>Myxococcia</taxon>
        <taxon>Myxococcales</taxon>
        <taxon>Cystobacterineae</taxon>
        <taxon>Myxococcaceae</taxon>
        <taxon>Pyxidicoccus</taxon>
    </lineage>
</organism>
<protein>
    <recommendedName>
        <fullName evidence="2">Tail specific protease domain-containing protein</fullName>
    </recommendedName>
</protein>
<feature type="region of interest" description="Disordered" evidence="1">
    <location>
        <begin position="105"/>
        <end position="124"/>
    </location>
</feature>
<dbReference type="Gene3D" id="3.30.750.44">
    <property type="match status" value="1"/>
</dbReference>
<dbReference type="EMBL" id="CP071090">
    <property type="protein sequence ID" value="QSQ20596.1"/>
    <property type="molecule type" value="Genomic_DNA"/>
</dbReference>
<dbReference type="Gene3D" id="3.90.226.10">
    <property type="entry name" value="2-enoyl-CoA Hydratase, Chain A, domain 1"/>
    <property type="match status" value="1"/>
</dbReference>
<dbReference type="PANTHER" id="PTHR32060:SF30">
    <property type="entry name" value="CARBOXY-TERMINAL PROCESSING PROTEASE CTPA"/>
    <property type="match status" value="1"/>
</dbReference>
<sequence>MERVRGWRVPAGSWCAVVFAVVLSAAPVRAVEDRKPEPAMEHAAALGRVWGTVKYVHPALAFREVDWDAALVEALPKAAAAKTPDALAEAVGSMLRRLDDPLTRVERDAPSAPARESTRAAPSPFSRWSGDVLVVDLDRTYANLNELFPLVGALAPELAKARRVVVDLRASGPDEANWMGMALGFLERSLPSEKVTAPAERFRVYSGFPVQLGPSSGGYSASVETRLARTFAPAPGTPKRSIAFLVNGRTPLSPLLLALRGSPRTFLVSQGSLDEASAVQVRQVPLPGGYHAVIRASELAFPPGAPGLRADVTVPVDADEQDSGPAFQAALRLLRAGTAKGSVRASVQNAALPIGGPDDAYESMPYPAEPYRMLAVIRFWNVMRFFHPDPKALGDWDLVLPTFLSRAREAADASAYTRVLYALAARVNDGHIFVAEGGVPLRSLARGGAPLVLRAVEGHFLVTELPVPEAARAAGIAIGDAVISVDGEPVAARAERLGALLGASHAAARMERVASLLLAGAEGSPVVMMLQSADGRMKEAKLLRSPEFLPFLRPPPQSPAPWKKLDDGVGYADLRLLRAESVDAMLDAMKDTRALVLDLRGYPQGSAWALAPRLNTLGATTSALISRPLLSAGEVREVRHPEPLPTTDKPLYRGRLVVLVDERTMSQGEYTAMMIQAASGAKLVGSPTAGAVGDTTNVCLPGAVCVLFTGQRFETPDGRTVQGTGLRPDVEVRPTVRGLRSGRDEVLERALSFLREEPHTAAR</sequence>
<dbReference type="InterPro" id="IPR005151">
    <property type="entry name" value="Tail-specific_protease"/>
</dbReference>
<dbReference type="SUPFAM" id="SSF52096">
    <property type="entry name" value="ClpP/crotonase"/>
    <property type="match status" value="1"/>
</dbReference>
<feature type="domain" description="Tail specific protease" evidence="2">
    <location>
        <begin position="535"/>
        <end position="733"/>
    </location>
</feature>
<dbReference type="Proteomes" id="UP000662747">
    <property type="component" value="Chromosome"/>
</dbReference>